<organism evidence="2 3">
    <name type="scientific">Ancylostoma ceylanicum</name>
    <dbReference type="NCBI Taxonomy" id="53326"/>
    <lineage>
        <taxon>Eukaryota</taxon>
        <taxon>Metazoa</taxon>
        <taxon>Ecdysozoa</taxon>
        <taxon>Nematoda</taxon>
        <taxon>Chromadorea</taxon>
        <taxon>Rhabditida</taxon>
        <taxon>Rhabditina</taxon>
        <taxon>Rhabditomorpha</taxon>
        <taxon>Strongyloidea</taxon>
        <taxon>Ancylostomatidae</taxon>
        <taxon>Ancylostomatinae</taxon>
        <taxon>Ancylostoma</taxon>
    </lineage>
</organism>
<evidence type="ECO:0000313" key="2">
    <source>
        <dbReference type="EMBL" id="EYB89877.1"/>
    </source>
</evidence>
<proteinExistence type="predicted"/>
<dbReference type="EMBL" id="JARK01001563">
    <property type="protein sequence ID" value="EYB89877.1"/>
    <property type="molecule type" value="Genomic_DNA"/>
</dbReference>
<dbReference type="AlphaFoldDB" id="A0A016SHL0"/>
<feature type="compositionally biased region" description="Acidic residues" evidence="1">
    <location>
        <begin position="263"/>
        <end position="274"/>
    </location>
</feature>
<comment type="caution">
    <text evidence="2">The sequence shown here is derived from an EMBL/GenBank/DDBJ whole genome shotgun (WGS) entry which is preliminary data.</text>
</comment>
<feature type="region of interest" description="Disordered" evidence="1">
    <location>
        <begin position="251"/>
        <end position="274"/>
    </location>
</feature>
<accession>A0A016SHL0</accession>
<keyword evidence="3" id="KW-1185">Reference proteome</keyword>
<protein>
    <submittedName>
        <fullName evidence="2">Uncharacterized protein</fullName>
    </submittedName>
</protein>
<sequence length="274" mass="31708">MSHVLVFYTRTRTTDVLALSAIPDGVGCGDTTRVLCSGRRYKAKILFIGSRDMCESKSSLVTTDGQLVEEELSFEITSSGSDMSEDEDETPPTPPADRELITRLIKLDELLSVQREEVTTIKNNVATMFQKIDRIGQEMRELLRRVPATRAQAGLVYTYATPETVSYIREMKGPSMSHFALALEKEVYKDETTELDIPIDYRVRTKDRVTFIQQCLYKYYDVPEHMRESAWKRVKLSLNGRVRRLRKHIRDSREQRVHGSEENLNDDYEEYNFD</sequence>
<dbReference type="Proteomes" id="UP000024635">
    <property type="component" value="Unassembled WGS sequence"/>
</dbReference>
<reference evidence="3" key="1">
    <citation type="journal article" date="2015" name="Nat. Genet.">
        <title>The genome and transcriptome of the zoonotic hookworm Ancylostoma ceylanicum identify infection-specific gene families.</title>
        <authorList>
            <person name="Schwarz E.M."/>
            <person name="Hu Y."/>
            <person name="Antoshechkin I."/>
            <person name="Miller M.M."/>
            <person name="Sternberg P.W."/>
            <person name="Aroian R.V."/>
        </authorList>
    </citation>
    <scope>NUCLEOTIDE SEQUENCE</scope>
    <source>
        <strain evidence="3">HY135</strain>
    </source>
</reference>
<evidence type="ECO:0000256" key="1">
    <source>
        <dbReference type="SAM" id="MobiDB-lite"/>
    </source>
</evidence>
<evidence type="ECO:0000313" key="3">
    <source>
        <dbReference type="Proteomes" id="UP000024635"/>
    </source>
</evidence>
<feature type="compositionally biased region" description="Basic and acidic residues" evidence="1">
    <location>
        <begin position="251"/>
        <end position="261"/>
    </location>
</feature>
<name>A0A016SHL0_9BILA</name>
<gene>
    <name evidence="2" type="primary">Acey_s0227.g2837</name>
    <name evidence="2" type="ORF">Y032_0227g2837</name>
</gene>
<dbReference type="OrthoDB" id="5870941at2759"/>
<feature type="region of interest" description="Disordered" evidence="1">
    <location>
        <begin position="76"/>
        <end position="97"/>
    </location>
</feature>